<sequence length="222" mass="24698">MRPKSWWWLWAAAVVSVCGVGSPGQAFTLEGYFKVLALAAKKRDVWRKIFLGKDLGFDVSPWLFKDRVRPPYVPVLTSFPRSPFFGHYTSERNPAPSSPASSSYTFYDGQVSMPNARRHYTYPEARRGWGAGGGGGGGWLKGMAAFQGLQRNGVVGQNYFGGSAEGSPMHIRHRRDTTAALEGEEGRRRRRAASRGGAREAPQARSRFQVFTYLGYEGLPER</sequence>
<gene>
    <name evidence="3" type="ORF">C7M84_024912</name>
</gene>
<proteinExistence type="predicted"/>
<comment type="caution">
    <text evidence="3">The sequence shown here is derived from an EMBL/GenBank/DDBJ whole genome shotgun (WGS) entry which is preliminary data.</text>
</comment>
<evidence type="ECO:0000313" key="4">
    <source>
        <dbReference type="Proteomes" id="UP000283509"/>
    </source>
</evidence>
<feature type="region of interest" description="Disordered" evidence="1">
    <location>
        <begin position="182"/>
        <end position="204"/>
    </location>
</feature>
<dbReference type="AlphaFoldDB" id="A0A3R7PZD2"/>
<organism evidence="3 4">
    <name type="scientific">Penaeus vannamei</name>
    <name type="common">Whiteleg shrimp</name>
    <name type="synonym">Litopenaeus vannamei</name>
    <dbReference type="NCBI Taxonomy" id="6689"/>
    <lineage>
        <taxon>Eukaryota</taxon>
        <taxon>Metazoa</taxon>
        <taxon>Ecdysozoa</taxon>
        <taxon>Arthropoda</taxon>
        <taxon>Crustacea</taxon>
        <taxon>Multicrustacea</taxon>
        <taxon>Malacostraca</taxon>
        <taxon>Eumalacostraca</taxon>
        <taxon>Eucarida</taxon>
        <taxon>Decapoda</taxon>
        <taxon>Dendrobranchiata</taxon>
        <taxon>Penaeoidea</taxon>
        <taxon>Penaeidae</taxon>
        <taxon>Penaeus</taxon>
    </lineage>
</organism>
<protein>
    <submittedName>
        <fullName evidence="3">Uncharacterized protein</fullName>
    </submittedName>
</protein>
<name>A0A3R7PZD2_PENVA</name>
<evidence type="ECO:0000313" key="3">
    <source>
        <dbReference type="EMBL" id="ROT81925.1"/>
    </source>
</evidence>
<evidence type="ECO:0000256" key="2">
    <source>
        <dbReference type="SAM" id="SignalP"/>
    </source>
</evidence>
<reference evidence="3 4" key="2">
    <citation type="submission" date="2019-01" db="EMBL/GenBank/DDBJ databases">
        <title>The decoding of complex shrimp genome reveals the adaptation for benthos swimmer, frequently molting mechanism and breeding impact on genome.</title>
        <authorList>
            <person name="Sun Y."/>
            <person name="Gao Y."/>
            <person name="Yu Y."/>
        </authorList>
    </citation>
    <scope>NUCLEOTIDE SEQUENCE [LARGE SCALE GENOMIC DNA]</scope>
    <source>
        <tissue evidence="3">Muscle</tissue>
    </source>
</reference>
<reference evidence="3 4" key="1">
    <citation type="submission" date="2018-04" db="EMBL/GenBank/DDBJ databases">
        <authorList>
            <person name="Zhang X."/>
            <person name="Yuan J."/>
            <person name="Li F."/>
            <person name="Xiang J."/>
        </authorList>
    </citation>
    <scope>NUCLEOTIDE SEQUENCE [LARGE SCALE GENOMIC DNA]</scope>
    <source>
        <tissue evidence="3">Muscle</tissue>
    </source>
</reference>
<feature type="signal peptide" evidence="2">
    <location>
        <begin position="1"/>
        <end position="19"/>
    </location>
</feature>
<keyword evidence="2" id="KW-0732">Signal</keyword>
<accession>A0A3R7PZD2</accession>
<feature type="chain" id="PRO_5018557315" evidence="2">
    <location>
        <begin position="20"/>
        <end position="222"/>
    </location>
</feature>
<keyword evidence="4" id="KW-1185">Reference proteome</keyword>
<dbReference type="EMBL" id="QCYY01000904">
    <property type="protein sequence ID" value="ROT81925.1"/>
    <property type="molecule type" value="Genomic_DNA"/>
</dbReference>
<dbReference type="OrthoDB" id="6373163at2759"/>
<dbReference type="Proteomes" id="UP000283509">
    <property type="component" value="Unassembled WGS sequence"/>
</dbReference>
<evidence type="ECO:0000256" key="1">
    <source>
        <dbReference type="SAM" id="MobiDB-lite"/>
    </source>
</evidence>